<feature type="active site" description="Charge relay system" evidence="12">
    <location>
        <position position="281"/>
    </location>
</feature>
<dbReference type="Pfam" id="PF00082">
    <property type="entry name" value="Peptidase_S8"/>
    <property type="match status" value="1"/>
</dbReference>
<dbReference type="CDD" id="cd04056">
    <property type="entry name" value="Peptidases_S53"/>
    <property type="match status" value="1"/>
</dbReference>
<dbReference type="InterPro" id="IPR036852">
    <property type="entry name" value="Peptidase_S8/S53_dom_sf"/>
</dbReference>
<dbReference type="SUPFAM" id="SSF52743">
    <property type="entry name" value="Subtilisin-like"/>
    <property type="match status" value="1"/>
</dbReference>
<dbReference type="Pfam" id="PF09286">
    <property type="entry name" value="Pro-kuma_activ"/>
    <property type="match status" value="1"/>
</dbReference>
<dbReference type="GeneID" id="55989063"/>
<feature type="binding site" evidence="12">
    <location>
        <position position="615"/>
    </location>
    <ligand>
        <name>Ca(2+)</name>
        <dbReference type="ChEBI" id="CHEBI:29108"/>
    </ligand>
</feature>
<accession>A0A7H8QKM3</accession>
<comment type="catalytic activity">
    <reaction evidence="1">
        <text>Release of an N-terminal tripeptide from a polypeptide.</text>
        <dbReference type="EC" id="3.4.14.10"/>
    </reaction>
</comment>
<dbReference type="InterPro" id="IPR000209">
    <property type="entry name" value="Peptidase_S8/S53_dom"/>
</dbReference>
<evidence type="ECO:0000256" key="4">
    <source>
        <dbReference type="ARBA" id="ARBA00012462"/>
    </source>
</evidence>
<evidence type="ECO:0000256" key="6">
    <source>
        <dbReference type="ARBA" id="ARBA00022723"/>
    </source>
</evidence>
<keyword evidence="9 12" id="KW-0720">Serine protease</keyword>
<feature type="binding site" evidence="12">
    <location>
        <position position="594"/>
    </location>
    <ligand>
        <name>Ca(2+)</name>
        <dbReference type="ChEBI" id="CHEBI:29108"/>
    </ligand>
</feature>
<evidence type="ECO:0000256" key="2">
    <source>
        <dbReference type="ARBA" id="ARBA00002451"/>
    </source>
</evidence>
<feature type="binding site" evidence="12">
    <location>
        <position position="613"/>
    </location>
    <ligand>
        <name>Ca(2+)</name>
        <dbReference type="ChEBI" id="CHEBI:29108"/>
    </ligand>
</feature>
<dbReference type="SMART" id="SM00944">
    <property type="entry name" value="Pro-kuma_activ"/>
    <property type="match status" value="1"/>
</dbReference>
<dbReference type="GO" id="GO:0004252">
    <property type="term" value="F:serine-type endopeptidase activity"/>
    <property type="evidence" value="ECO:0007669"/>
    <property type="project" value="UniProtKB-UniRule"/>
</dbReference>
<evidence type="ECO:0000256" key="3">
    <source>
        <dbReference type="ARBA" id="ARBA00004239"/>
    </source>
</evidence>
<dbReference type="EMBL" id="CP055898">
    <property type="protein sequence ID" value="QKX54466.1"/>
    <property type="molecule type" value="Genomic_DNA"/>
</dbReference>
<feature type="non-terminal residue" evidence="14">
    <location>
        <position position="1"/>
    </location>
</feature>
<evidence type="ECO:0000256" key="10">
    <source>
        <dbReference type="ARBA" id="ARBA00022837"/>
    </source>
</evidence>
<dbReference type="AlphaFoldDB" id="A0A7H8QKM3"/>
<reference evidence="15" key="1">
    <citation type="submission" date="2020-06" db="EMBL/GenBank/DDBJ databases">
        <title>A chromosome-scale genome assembly of Talaromyces rugulosus W13939.</title>
        <authorList>
            <person name="Wang B."/>
            <person name="Guo L."/>
            <person name="Ye K."/>
            <person name="Wang L."/>
        </authorList>
    </citation>
    <scope>NUCLEOTIDE SEQUENCE [LARGE SCALE GENOMIC DNA]</scope>
    <source>
        <strain evidence="15">W13939</strain>
    </source>
</reference>
<keyword evidence="7" id="KW-0732">Signal</keyword>
<evidence type="ECO:0000259" key="13">
    <source>
        <dbReference type="PROSITE" id="PS51695"/>
    </source>
</evidence>
<sequence length="653" mass="71203">PSTQRHVLHEKRQSTSSQWLNLGPVEPDSKIVVRVGLKQSDLHKAHEYLMDVSHPKSPNYGKFWTQDQVIQAFAPSDETASCVHDWLARAGIDKSRILHTENKGWLAFEATGSEVENLLKTQYYNYKNTITGQKAVACEKYHVPDNVQNHIDYINPGIRLPKVNRRSLFTRQDTVLGPVHEPKTRPFAEPVNMGNLSSCDIAITPKCIQALYQIPPANSAQDGNSMGLFEEGDYYAGEDLDLFFKNMSPNIPQGTRPILNAIDGGSAPVSKAKAGVESDLDMQLAYPIIYPQTLTLFQTDDSNYATGKKNSNGFLDTFLDAIDGSYCTSCYEGLCGSDLNVDPVYPDETTGGYNGSLMCGTYKAANVISVSYGGQEHDFPEKYQRRQCNEFMKLGMRGVSVFFASGDNGVAGPAIFDDHHGCLGSNSTVFNPGFPNNCPYVTNVGATKIPPGKTVHDPEVAVVDYAGYPFTNAFASGGDFSNIYPTPDYQAEAVKKYFDSHNPPYPYYNGNSSFGENGGRYNRLGRGYPDVAANGDNTAIYNKGKYVLSGGTSASAPIFAAVINRIVDERLSKGRPPLGFINPVLYENPQVLNDITSGSNPGCGTDGFSTAPGWDPVTGLGTPNYPKMLDLLVNIGADSNGDAGDELLDRIWF</sequence>
<feature type="active site" description="Charge relay system" evidence="12">
    <location>
        <position position="277"/>
    </location>
</feature>
<evidence type="ECO:0000256" key="7">
    <source>
        <dbReference type="ARBA" id="ARBA00022729"/>
    </source>
</evidence>
<feature type="active site" description="Charge relay system" evidence="12">
    <location>
        <position position="553"/>
    </location>
</feature>
<dbReference type="Proteomes" id="UP000509510">
    <property type="component" value="Chromosome I"/>
</dbReference>
<dbReference type="PANTHER" id="PTHR14218:SF19">
    <property type="entry name" value="SERINE PROTEASE AORO, PUTATIVE (AFU_ORTHOLOGUE AFUA_6G10250)-RELATED"/>
    <property type="match status" value="1"/>
</dbReference>
<evidence type="ECO:0000256" key="11">
    <source>
        <dbReference type="ARBA" id="ARBA00023145"/>
    </source>
</evidence>
<dbReference type="GO" id="GO:0046872">
    <property type="term" value="F:metal ion binding"/>
    <property type="evidence" value="ECO:0007669"/>
    <property type="project" value="UniProtKB-UniRule"/>
</dbReference>
<evidence type="ECO:0000256" key="8">
    <source>
        <dbReference type="ARBA" id="ARBA00022801"/>
    </source>
</evidence>
<name>A0A7H8QKM3_TALRU</name>
<dbReference type="GO" id="GO:0005576">
    <property type="term" value="C:extracellular region"/>
    <property type="evidence" value="ECO:0007669"/>
    <property type="project" value="UniProtKB-SubCell"/>
</dbReference>
<dbReference type="PANTHER" id="PTHR14218">
    <property type="entry name" value="PROTEASE S8 TRIPEPTIDYL PEPTIDASE I CLN2"/>
    <property type="match status" value="1"/>
</dbReference>
<comment type="cofactor">
    <cofactor evidence="12">
        <name>Ca(2+)</name>
        <dbReference type="ChEBI" id="CHEBI:29108"/>
    </cofactor>
    <text evidence="12">Binds 1 Ca(2+) ion per subunit.</text>
</comment>
<keyword evidence="8 12" id="KW-0378">Hydrolase</keyword>
<dbReference type="KEGG" id="trg:TRUGW13939_01552"/>
<dbReference type="OrthoDB" id="409122at2759"/>
<dbReference type="EC" id="3.4.14.10" evidence="4"/>
<dbReference type="GO" id="GO:0008240">
    <property type="term" value="F:tripeptidyl-peptidase activity"/>
    <property type="evidence" value="ECO:0007669"/>
    <property type="project" value="UniProtKB-EC"/>
</dbReference>
<dbReference type="PROSITE" id="PS51695">
    <property type="entry name" value="SEDOLISIN"/>
    <property type="match status" value="1"/>
</dbReference>
<keyword evidence="10 12" id="KW-0106">Calcium</keyword>
<comment type="function">
    <text evidence="2">Secreted tripeptidyl-peptidase which degrades proteins at acidic pHs and is involved in virulence.</text>
</comment>
<evidence type="ECO:0000313" key="15">
    <source>
        <dbReference type="Proteomes" id="UP000509510"/>
    </source>
</evidence>
<organism evidence="14 15">
    <name type="scientific">Talaromyces rugulosus</name>
    <name type="common">Penicillium rugulosum</name>
    <dbReference type="NCBI Taxonomy" id="121627"/>
    <lineage>
        <taxon>Eukaryota</taxon>
        <taxon>Fungi</taxon>
        <taxon>Dikarya</taxon>
        <taxon>Ascomycota</taxon>
        <taxon>Pezizomycotina</taxon>
        <taxon>Eurotiomycetes</taxon>
        <taxon>Eurotiomycetidae</taxon>
        <taxon>Eurotiales</taxon>
        <taxon>Trichocomaceae</taxon>
        <taxon>Talaromyces</taxon>
        <taxon>Talaromyces sect. Islandici</taxon>
    </lineage>
</organism>
<evidence type="ECO:0000256" key="5">
    <source>
        <dbReference type="ARBA" id="ARBA00022670"/>
    </source>
</evidence>
<dbReference type="GO" id="GO:0006508">
    <property type="term" value="P:proteolysis"/>
    <property type="evidence" value="ECO:0007669"/>
    <property type="project" value="UniProtKB-KW"/>
</dbReference>
<keyword evidence="15" id="KW-1185">Reference proteome</keyword>
<dbReference type="InterPro" id="IPR030400">
    <property type="entry name" value="Sedolisin_dom"/>
</dbReference>
<dbReference type="InterPro" id="IPR015366">
    <property type="entry name" value="S53_propep"/>
</dbReference>
<dbReference type="RefSeq" id="XP_035340645.1">
    <property type="nucleotide sequence ID" value="XM_035484752.1"/>
</dbReference>
<keyword evidence="6 12" id="KW-0479">Metal-binding</keyword>
<comment type="subcellular location">
    <subcellularLocation>
        <location evidence="3">Secreted</location>
        <location evidence="3">Extracellular space</location>
    </subcellularLocation>
</comment>
<keyword evidence="11" id="KW-0865">Zymogen</keyword>
<dbReference type="SUPFAM" id="SSF54897">
    <property type="entry name" value="Protease propeptides/inhibitors"/>
    <property type="match status" value="1"/>
</dbReference>
<dbReference type="CDD" id="cd11377">
    <property type="entry name" value="Pro-peptidase_S53"/>
    <property type="match status" value="1"/>
</dbReference>
<gene>
    <name evidence="14" type="ORF">TRUGW13939_01552</name>
</gene>
<proteinExistence type="predicted"/>
<keyword evidence="5 12" id="KW-0645">Protease</keyword>
<evidence type="ECO:0000313" key="14">
    <source>
        <dbReference type="EMBL" id="QKX54466.1"/>
    </source>
</evidence>
<feature type="domain" description="Peptidase S53" evidence="13">
    <location>
        <begin position="202"/>
        <end position="635"/>
    </location>
</feature>
<protein>
    <recommendedName>
        <fullName evidence="4">tripeptidyl-peptidase II</fullName>
        <ecNumber evidence="4">3.4.14.10</ecNumber>
    </recommendedName>
</protein>
<evidence type="ECO:0000256" key="1">
    <source>
        <dbReference type="ARBA" id="ARBA00001910"/>
    </source>
</evidence>
<evidence type="ECO:0000256" key="12">
    <source>
        <dbReference type="PROSITE-ProRule" id="PRU01032"/>
    </source>
</evidence>
<feature type="binding site" evidence="12">
    <location>
        <position position="595"/>
    </location>
    <ligand>
        <name>Ca(2+)</name>
        <dbReference type="ChEBI" id="CHEBI:29108"/>
    </ligand>
</feature>
<evidence type="ECO:0000256" key="9">
    <source>
        <dbReference type="ARBA" id="ARBA00022825"/>
    </source>
</evidence>
<dbReference type="InterPro" id="IPR050819">
    <property type="entry name" value="Tripeptidyl-peptidase_I"/>
</dbReference>
<dbReference type="Gene3D" id="3.40.50.200">
    <property type="entry name" value="Peptidase S8/S53 domain"/>
    <property type="match status" value="1"/>
</dbReference>